<dbReference type="Proteomes" id="UP001195483">
    <property type="component" value="Unassembled WGS sequence"/>
</dbReference>
<reference evidence="1" key="1">
    <citation type="journal article" date="2021" name="Genome Biol. Evol.">
        <title>A High-Quality Reference Genome for a Parasitic Bivalve with Doubly Uniparental Inheritance (Bivalvia: Unionida).</title>
        <authorList>
            <person name="Smith C.H."/>
        </authorList>
    </citation>
    <scope>NUCLEOTIDE SEQUENCE</scope>
    <source>
        <strain evidence="1">CHS0354</strain>
    </source>
</reference>
<dbReference type="AlphaFoldDB" id="A0AAE0T148"/>
<reference evidence="1" key="2">
    <citation type="journal article" date="2021" name="Genome Biol. Evol.">
        <title>Developing a high-quality reference genome for a parasitic bivalve with doubly uniparental inheritance (Bivalvia: Unionida).</title>
        <authorList>
            <person name="Smith C.H."/>
        </authorList>
    </citation>
    <scope>NUCLEOTIDE SEQUENCE</scope>
    <source>
        <strain evidence="1">CHS0354</strain>
        <tissue evidence="1">Mantle</tissue>
    </source>
</reference>
<name>A0AAE0T148_9BIVA</name>
<protein>
    <submittedName>
        <fullName evidence="1">Uncharacterized protein</fullName>
    </submittedName>
</protein>
<gene>
    <name evidence="1" type="ORF">CHS0354_011895</name>
</gene>
<dbReference type="Gene3D" id="2.120.10.30">
    <property type="entry name" value="TolB, C-terminal domain"/>
    <property type="match status" value="1"/>
</dbReference>
<reference evidence="1" key="3">
    <citation type="submission" date="2023-05" db="EMBL/GenBank/DDBJ databases">
        <authorList>
            <person name="Smith C.H."/>
        </authorList>
    </citation>
    <scope>NUCLEOTIDE SEQUENCE</scope>
    <source>
        <strain evidence="1">CHS0354</strain>
        <tissue evidence="1">Mantle</tissue>
    </source>
</reference>
<evidence type="ECO:0000313" key="2">
    <source>
        <dbReference type="Proteomes" id="UP001195483"/>
    </source>
</evidence>
<evidence type="ECO:0000313" key="1">
    <source>
        <dbReference type="EMBL" id="KAK3601298.1"/>
    </source>
</evidence>
<dbReference type="SUPFAM" id="SSF101898">
    <property type="entry name" value="NHL repeat"/>
    <property type="match status" value="1"/>
</dbReference>
<comment type="caution">
    <text evidence="1">The sequence shown here is derived from an EMBL/GenBank/DDBJ whole genome shotgun (WGS) entry which is preliminary data.</text>
</comment>
<organism evidence="1 2">
    <name type="scientific">Potamilus streckersoni</name>
    <dbReference type="NCBI Taxonomy" id="2493646"/>
    <lineage>
        <taxon>Eukaryota</taxon>
        <taxon>Metazoa</taxon>
        <taxon>Spiralia</taxon>
        <taxon>Lophotrochozoa</taxon>
        <taxon>Mollusca</taxon>
        <taxon>Bivalvia</taxon>
        <taxon>Autobranchia</taxon>
        <taxon>Heteroconchia</taxon>
        <taxon>Palaeoheterodonta</taxon>
        <taxon>Unionida</taxon>
        <taxon>Unionoidea</taxon>
        <taxon>Unionidae</taxon>
        <taxon>Ambleminae</taxon>
        <taxon>Lampsilini</taxon>
        <taxon>Potamilus</taxon>
    </lineage>
</organism>
<dbReference type="InterPro" id="IPR011042">
    <property type="entry name" value="6-blade_b-propeller_TolB-like"/>
</dbReference>
<dbReference type="EMBL" id="JAEAOA010000734">
    <property type="protein sequence ID" value="KAK3601298.1"/>
    <property type="molecule type" value="Genomic_DNA"/>
</dbReference>
<keyword evidence="2" id="KW-1185">Reference proteome</keyword>
<proteinExistence type="predicted"/>
<accession>A0AAE0T148</accession>
<sequence>MISQVKLYHEQIKEKFSETETVRLNLEIDSQIRYILEQTADLGSVVCTKECRILHLSTAEKPLSEHQVVLDKYVEIKGPDDKTPMYTGVTFIPGDQIMLADWNNKRVLLLDSSYQLIASVTLPGDPWDICVVDHQEVAVSLPYQKKLQYMSVTNGILQPTRRVQTRFGFWGLVYAGKGRIVASGSCNDEGKHYWGVVMSDREGNSCHKFECQCKPSSTYAALNASFSRVYITIWNACSLYCFAMDGTRMYVYKPDSLKGPEGVSTDKDDNVYVAGCLSHNIHQLESDGTPIRIITQATVHHDVS</sequence>